<dbReference type="PROSITE" id="PS01137">
    <property type="entry name" value="TATD_1"/>
    <property type="match status" value="1"/>
</dbReference>
<proteinExistence type="inferred from homology"/>
<dbReference type="InterPro" id="IPR015991">
    <property type="entry name" value="TatD/YcfH-like"/>
</dbReference>
<keyword evidence="3 5" id="KW-0378">Hydrolase</keyword>
<dbReference type="InterPro" id="IPR032466">
    <property type="entry name" value="Metal_Hydrolase"/>
</dbReference>
<dbReference type="NCBIfam" id="TIGR00010">
    <property type="entry name" value="YchF/TatD family DNA exonuclease"/>
    <property type="match status" value="1"/>
</dbReference>
<reference evidence="5" key="1">
    <citation type="submission" date="2018-07" db="EMBL/GenBank/DDBJ databases">
        <authorList>
            <consortium name="Genoscope - CEA"/>
            <person name="William W."/>
        </authorList>
    </citation>
    <scope>NUCLEOTIDE SEQUENCE</scope>
    <source>
        <strain evidence="5">IK1</strain>
    </source>
</reference>
<protein>
    <submittedName>
        <fullName evidence="5">Uncharacterized deoxyribonuclease YabD</fullName>
        <ecNumber evidence="5">3.1.21.-</ecNumber>
    </submittedName>
</protein>
<feature type="binding site" evidence="4">
    <location>
        <position position="153"/>
    </location>
    <ligand>
        <name>a divalent metal cation</name>
        <dbReference type="ChEBI" id="CHEBI:60240"/>
        <label>2</label>
    </ligand>
</feature>
<organism evidence="5">
    <name type="scientific">Uncultured Desulfatiglans sp</name>
    <dbReference type="NCBI Taxonomy" id="1748965"/>
    <lineage>
        <taxon>Bacteria</taxon>
        <taxon>Pseudomonadati</taxon>
        <taxon>Thermodesulfobacteriota</taxon>
        <taxon>Desulfobacteria</taxon>
        <taxon>Desulfatiglandales</taxon>
        <taxon>Desulfatiglandaceae</taxon>
        <taxon>Desulfatiglans</taxon>
        <taxon>environmental samples</taxon>
    </lineage>
</organism>
<dbReference type="PANTHER" id="PTHR46124">
    <property type="entry name" value="D-AMINOACYL-TRNA DEACYLASE"/>
    <property type="match status" value="1"/>
</dbReference>
<dbReference type="AlphaFoldDB" id="A0A653A3L5"/>
<feature type="binding site" evidence="4">
    <location>
        <position position="128"/>
    </location>
    <ligand>
        <name>a divalent metal cation</name>
        <dbReference type="ChEBI" id="CHEBI:60240"/>
        <label>2</label>
    </ligand>
</feature>
<evidence type="ECO:0000256" key="1">
    <source>
        <dbReference type="ARBA" id="ARBA00009275"/>
    </source>
</evidence>
<dbReference type="GO" id="GO:0046872">
    <property type="term" value="F:metal ion binding"/>
    <property type="evidence" value="ECO:0007669"/>
    <property type="project" value="UniProtKB-KW"/>
</dbReference>
<accession>A0A653A3L5</accession>
<dbReference type="GO" id="GO:0005829">
    <property type="term" value="C:cytosol"/>
    <property type="evidence" value="ECO:0007669"/>
    <property type="project" value="TreeGrafter"/>
</dbReference>
<dbReference type="GO" id="GO:0016788">
    <property type="term" value="F:hydrolase activity, acting on ester bonds"/>
    <property type="evidence" value="ECO:0007669"/>
    <property type="project" value="InterPro"/>
</dbReference>
<gene>
    <name evidence="5" type="primary">yabD</name>
    <name evidence="5" type="ORF">TRIP_B200678</name>
</gene>
<evidence type="ECO:0000313" key="5">
    <source>
        <dbReference type="EMBL" id="VBB42538.1"/>
    </source>
</evidence>
<dbReference type="Pfam" id="PF01026">
    <property type="entry name" value="TatD_DNase"/>
    <property type="match status" value="1"/>
</dbReference>
<evidence type="ECO:0000256" key="4">
    <source>
        <dbReference type="PIRSR" id="PIRSR005902-1"/>
    </source>
</evidence>
<feature type="binding site" evidence="4">
    <location>
        <position position="92"/>
    </location>
    <ligand>
        <name>a divalent metal cation</name>
        <dbReference type="ChEBI" id="CHEBI:60240"/>
        <label>1</label>
    </ligand>
</feature>
<name>A0A653A3L5_UNCDX</name>
<sequence>MLFDTHAHLDMEAFADDLEEVMRRAREAQVESVLTVGIDLGSSTRAIAIAQVHDRTYAAVGYHPHNAAECTPNDLERLADLTASPEVVAWGEIGLDYYRGYCPAETQKPLFTRQLEMAADLALPVIIHDREAHMDVLEAVRRKGAGKRRGVIHCFSGDLDLAHTFIDLGFYISIPGTVTFPKATQVREVARGIPLEALLIETDAPYLAPVPKRGKRNEPAFVRYTAGEIASLRGLREEEIATVTTENACRLFGIDQTP</sequence>
<feature type="binding site" evidence="4">
    <location>
        <position position="8"/>
    </location>
    <ligand>
        <name>a divalent metal cation</name>
        <dbReference type="ChEBI" id="CHEBI:60240"/>
        <label>1</label>
    </ligand>
</feature>
<evidence type="ECO:0000256" key="2">
    <source>
        <dbReference type="ARBA" id="ARBA00022723"/>
    </source>
</evidence>
<dbReference type="PANTHER" id="PTHR46124:SF2">
    <property type="entry name" value="D-AMINOACYL-TRNA DEACYLASE"/>
    <property type="match status" value="1"/>
</dbReference>
<dbReference type="PIRSF" id="PIRSF005902">
    <property type="entry name" value="DNase_TatD"/>
    <property type="match status" value="1"/>
</dbReference>
<dbReference type="SUPFAM" id="SSF51556">
    <property type="entry name" value="Metallo-dependent hydrolases"/>
    <property type="match status" value="1"/>
</dbReference>
<dbReference type="InterPro" id="IPR001130">
    <property type="entry name" value="TatD-like"/>
</dbReference>
<dbReference type="GO" id="GO:0004536">
    <property type="term" value="F:DNA nuclease activity"/>
    <property type="evidence" value="ECO:0007669"/>
    <property type="project" value="InterPro"/>
</dbReference>
<dbReference type="InterPro" id="IPR018228">
    <property type="entry name" value="DNase_TatD-rel_CS"/>
</dbReference>
<evidence type="ECO:0000256" key="3">
    <source>
        <dbReference type="ARBA" id="ARBA00022801"/>
    </source>
</evidence>
<comment type="similarity">
    <text evidence="1">Belongs to the metallo-dependent hydrolases superfamily. TatD-type hydrolase family.</text>
</comment>
<feature type="binding site" evidence="4">
    <location>
        <position position="203"/>
    </location>
    <ligand>
        <name>a divalent metal cation</name>
        <dbReference type="ChEBI" id="CHEBI:60240"/>
        <label>1</label>
    </ligand>
</feature>
<dbReference type="EC" id="3.1.21.-" evidence="5"/>
<dbReference type="FunFam" id="3.20.20.140:FF:000005">
    <property type="entry name" value="TatD family hydrolase"/>
    <property type="match status" value="1"/>
</dbReference>
<dbReference type="EMBL" id="UPXX01000013">
    <property type="protein sequence ID" value="VBB42538.1"/>
    <property type="molecule type" value="Genomic_DNA"/>
</dbReference>
<feature type="binding site" evidence="4">
    <location>
        <position position="6"/>
    </location>
    <ligand>
        <name>a divalent metal cation</name>
        <dbReference type="ChEBI" id="CHEBI:60240"/>
        <label>1</label>
    </ligand>
</feature>
<dbReference type="CDD" id="cd01310">
    <property type="entry name" value="TatD_DNAse"/>
    <property type="match status" value="1"/>
</dbReference>
<dbReference type="PROSITE" id="PS01091">
    <property type="entry name" value="TATD_3"/>
    <property type="match status" value="1"/>
</dbReference>
<dbReference type="Gene3D" id="3.20.20.140">
    <property type="entry name" value="Metal-dependent hydrolases"/>
    <property type="match status" value="1"/>
</dbReference>
<keyword evidence="2 4" id="KW-0479">Metal-binding</keyword>